<name>A0A6N4TG04_9FIRM</name>
<gene>
    <name evidence="7" type="ORF">Aargi30884_09990</name>
</gene>
<dbReference type="Pfam" id="PF03275">
    <property type="entry name" value="GLF"/>
    <property type="match status" value="1"/>
</dbReference>
<comment type="cofactor">
    <cofactor evidence="1">
        <name>FAD</name>
        <dbReference type="ChEBI" id="CHEBI:57692"/>
    </cofactor>
</comment>
<dbReference type="Gene3D" id="3.40.50.720">
    <property type="entry name" value="NAD(P)-binding Rossmann-like Domain"/>
    <property type="match status" value="3"/>
</dbReference>
<evidence type="ECO:0000313" key="8">
    <source>
        <dbReference type="Proteomes" id="UP000464754"/>
    </source>
</evidence>
<reference evidence="8" key="1">
    <citation type="submission" date="2019-05" db="EMBL/GenBank/DDBJ databases">
        <title>Complete genome sequencing of Absiella argi strain JCM 30884.</title>
        <authorList>
            <person name="Sakamoto M."/>
            <person name="Murakami T."/>
            <person name="Mori H."/>
        </authorList>
    </citation>
    <scope>NUCLEOTIDE SEQUENCE [LARGE SCALE GENOMIC DNA]</scope>
    <source>
        <strain evidence="8">JCM 30884</strain>
    </source>
</reference>
<keyword evidence="8" id="KW-1185">Reference proteome</keyword>
<evidence type="ECO:0000256" key="3">
    <source>
        <dbReference type="ARBA" id="ARBA00022630"/>
    </source>
</evidence>
<keyword evidence="5" id="KW-0413">Isomerase</keyword>
<dbReference type="RefSeq" id="WP_115715290.1">
    <property type="nucleotide sequence ID" value="NZ_AP019695.1"/>
</dbReference>
<dbReference type="InterPro" id="IPR004379">
    <property type="entry name" value="UDP-GALP_mutase"/>
</dbReference>
<comment type="similarity">
    <text evidence="2">Belongs to the UDP-galactopyranose/dTDP-fucopyranose mutase family.</text>
</comment>
<evidence type="ECO:0000256" key="5">
    <source>
        <dbReference type="ARBA" id="ARBA00023235"/>
    </source>
</evidence>
<dbReference type="KEGG" id="aarg:Aargi30884_09990"/>
<dbReference type="PANTHER" id="PTHR21197">
    <property type="entry name" value="UDP-GALACTOPYRANOSE MUTASE"/>
    <property type="match status" value="1"/>
</dbReference>
<evidence type="ECO:0000256" key="4">
    <source>
        <dbReference type="ARBA" id="ARBA00022827"/>
    </source>
</evidence>
<dbReference type="GO" id="GO:0050660">
    <property type="term" value="F:flavin adenine dinucleotide binding"/>
    <property type="evidence" value="ECO:0007669"/>
    <property type="project" value="TreeGrafter"/>
</dbReference>
<keyword evidence="3" id="KW-0285">Flavoprotein</keyword>
<sequence>MSTIIAGCGFGGAVVARQLAEANEKVRIIERRNHIGGNCYDEMDAYGILVHTYGPHIFHTKIKEVYEYLSRFTKWYPYQHEVVANIHGNMVPVPFNLHSIDMVFEKEKAQRMRSVLLKEYGENARIPILQLRQHENKEIQELGNYVYENVFLKYTMKQWNQRPEEVDQSVTARVPVLISEDDRYFQDPWQGMPKEGYTKLFENLLDHPNIEVELGKDIRDIMEFDFDKKKIYIDKKEFSGNIIYTGMVDELLAYKLGHLPYRSLKFDFEHKDMEYYQSKGVVNYTVSEDYTRITECKYLTGQKCPSTTIIKEYPSAYKAGESEPYYAILSEENKALHKQYEDVLSDFGNFYLLGRLAQYRYYDMDAIVKEALDLAEKLKGER</sequence>
<feature type="domain" description="UDP-galactopyranose mutase C-terminal" evidence="6">
    <location>
        <begin position="150"/>
        <end position="361"/>
    </location>
</feature>
<dbReference type="InterPro" id="IPR015899">
    <property type="entry name" value="UDP-GalPyranose_mutase_C"/>
</dbReference>
<evidence type="ECO:0000256" key="1">
    <source>
        <dbReference type="ARBA" id="ARBA00001974"/>
    </source>
</evidence>
<dbReference type="AlphaFoldDB" id="A0A6N4TG04"/>
<organism evidence="7 8">
    <name type="scientific">Amedibacterium intestinale</name>
    <dbReference type="NCBI Taxonomy" id="2583452"/>
    <lineage>
        <taxon>Bacteria</taxon>
        <taxon>Bacillati</taxon>
        <taxon>Bacillota</taxon>
        <taxon>Erysipelotrichia</taxon>
        <taxon>Erysipelotrichales</taxon>
        <taxon>Erysipelotrichaceae</taxon>
        <taxon>Amedibacterium</taxon>
    </lineage>
</organism>
<dbReference type="GO" id="GO:0005829">
    <property type="term" value="C:cytosol"/>
    <property type="evidence" value="ECO:0007669"/>
    <property type="project" value="TreeGrafter"/>
</dbReference>
<dbReference type="SUPFAM" id="SSF54373">
    <property type="entry name" value="FAD-linked reductases, C-terminal domain"/>
    <property type="match status" value="1"/>
</dbReference>
<dbReference type="NCBIfam" id="TIGR00031">
    <property type="entry name" value="UDP-GALP_mutase"/>
    <property type="match status" value="1"/>
</dbReference>
<evidence type="ECO:0000313" key="7">
    <source>
        <dbReference type="EMBL" id="BBK22096.1"/>
    </source>
</evidence>
<dbReference type="SUPFAM" id="SSF51971">
    <property type="entry name" value="Nucleotide-binding domain"/>
    <property type="match status" value="1"/>
</dbReference>
<dbReference type="EMBL" id="AP019695">
    <property type="protein sequence ID" value="BBK22096.1"/>
    <property type="molecule type" value="Genomic_DNA"/>
</dbReference>
<dbReference type="GO" id="GO:0008767">
    <property type="term" value="F:UDP-galactopyranose mutase activity"/>
    <property type="evidence" value="ECO:0007669"/>
    <property type="project" value="InterPro"/>
</dbReference>
<evidence type="ECO:0000256" key="2">
    <source>
        <dbReference type="ARBA" id="ARBA00009321"/>
    </source>
</evidence>
<dbReference type="Proteomes" id="UP000464754">
    <property type="component" value="Chromosome"/>
</dbReference>
<dbReference type="Pfam" id="PF13450">
    <property type="entry name" value="NAD_binding_8"/>
    <property type="match status" value="1"/>
</dbReference>
<protein>
    <submittedName>
        <fullName evidence="7">UDP-galactopyranose mutase</fullName>
    </submittedName>
</protein>
<evidence type="ECO:0000259" key="6">
    <source>
        <dbReference type="Pfam" id="PF03275"/>
    </source>
</evidence>
<dbReference type="PANTHER" id="PTHR21197:SF0">
    <property type="entry name" value="UDP-GALACTOPYRANOSE MUTASE"/>
    <property type="match status" value="1"/>
</dbReference>
<keyword evidence="4" id="KW-0274">FAD</keyword>
<accession>A0A6N4TG04</accession>
<proteinExistence type="inferred from homology"/>